<keyword evidence="3 11" id="KW-0347">Helicase</keyword>
<dbReference type="PROSITE" id="PS51192">
    <property type="entry name" value="HELICASE_ATP_BIND_1"/>
    <property type="match status" value="1"/>
</dbReference>
<dbReference type="InterPro" id="IPR011545">
    <property type="entry name" value="DEAD/DEAH_box_helicase_dom"/>
</dbReference>
<sequence>MRFNELKLSSEVLQSIEEMGFENPSEVQESTIPEILEGHDLLAQAQTGTGKTASFGIPMIEKIEDNNYESLQALVLVPTRELARQVSNELQKLSRNKKFIKVVAIYGGADMGKQLRELKRGASIVVGTPGRIMDHMKRKTIKLDDLKFLTLDEADEMFDMGFRDDMKTIIEKTNMDRQTLFFSATFDNNIKEFSKLYQKNPKKVIIEKKELTAEKIKQYYLELSRNMKTEILNRLILINKPKKSIIFCNTKRMVESLEGEIAQKGYKVDSLHGDMRQSSRDNVMKKFRNNSIDILIATDVAARGLDISDIDIVFNYDLPQQAEYYVHRIGRTARAGKKGLSFTFITNKDYSKFREIEKYANIKMEKMELPTKYDVERENMENLFNKVNSNILKAKDNVDYTEVLNKLLSEGYSLYDISASLLKMVNESSKSKRITELDKVDFGKKFEMSKSNKSENSNRKSRDKNNGKIKKIKGPKIFINKGKRDGIDSREIIRLLGKHTNVAPSEIGKINIMQNFTFVEIPKNMIKDAIRDLDGKKVKGKSLKAEYSEK</sequence>
<feature type="short sequence motif" description="Q motif" evidence="6">
    <location>
        <begin position="1"/>
        <end position="29"/>
    </location>
</feature>
<dbReference type="GO" id="GO:0016787">
    <property type="term" value="F:hydrolase activity"/>
    <property type="evidence" value="ECO:0007669"/>
    <property type="project" value="UniProtKB-KW"/>
</dbReference>
<name>A0A1U7LYW1_9FIRM</name>
<dbReference type="Proteomes" id="UP000187166">
    <property type="component" value="Unassembled WGS sequence"/>
</dbReference>
<dbReference type="CDD" id="cd00268">
    <property type="entry name" value="DEADc"/>
    <property type="match status" value="1"/>
</dbReference>
<dbReference type="EMBL" id="MJIH01000001">
    <property type="protein sequence ID" value="OLR64583.1"/>
    <property type="molecule type" value="Genomic_DNA"/>
</dbReference>
<dbReference type="GO" id="GO:0003676">
    <property type="term" value="F:nucleic acid binding"/>
    <property type="evidence" value="ECO:0007669"/>
    <property type="project" value="InterPro"/>
</dbReference>
<dbReference type="InterPro" id="IPR012677">
    <property type="entry name" value="Nucleotide-bd_a/b_plait_sf"/>
</dbReference>
<dbReference type="PANTHER" id="PTHR47959">
    <property type="entry name" value="ATP-DEPENDENT RNA HELICASE RHLE-RELATED"/>
    <property type="match status" value="1"/>
</dbReference>
<feature type="domain" description="Helicase C-terminal" evidence="9">
    <location>
        <begin position="215"/>
        <end position="375"/>
    </location>
</feature>
<dbReference type="InterPro" id="IPR050079">
    <property type="entry name" value="DEAD_box_RNA_helicase"/>
</dbReference>
<dbReference type="InterPro" id="IPR005580">
    <property type="entry name" value="DbpA/CsdA_RNA-bd_dom"/>
</dbReference>
<dbReference type="SMART" id="SM00490">
    <property type="entry name" value="HELICc"/>
    <property type="match status" value="1"/>
</dbReference>
<dbReference type="GO" id="GO:0005524">
    <property type="term" value="F:ATP binding"/>
    <property type="evidence" value="ECO:0007669"/>
    <property type="project" value="UniProtKB-KW"/>
</dbReference>
<dbReference type="InterPro" id="IPR044742">
    <property type="entry name" value="DEAD/DEAH_RhlB"/>
</dbReference>
<evidence type="ECO:0000256" key="1">
    <source>
        <dbReference type="ARBA" id="ARBA00022741"/>
    </source>
</evidence>
<dbReference type="Gene3D" id="3.30.70.330">
    <property type="match status" value="1"/>
</dbReference>
<dbReference type="Gene3D" id="3.40.50.300">
    <property type="entry name" value="P-loop containing nucleotide triphosphate hydrolases"/>
    <property type="match status" value="2"/>
</dbReference>
<evidence type="ECO:0000256" key="3">
    <source>
        <dbReference type="ARBA" id="ARBA00022806"/>
    </source>
</evidence>
<dbReference type="CDD" id="cd18787">
    <property type="entry name" value="SF2_C_DEAD"/>
    <property type="match status" value="1"/>
</dbReference>
<reference evidence="11 12" key="1">
    <citation type="journal article" date="2016" name="Appl. Environ. Microbiol.">
        <title>Function and Phylogeny of Bacterial Butyryl Coenzyme A:Acetate Transferases and Their Diversity in the Proximal Colon of Swine.</title>
        <authorList>
            <person name="Trachsel J."/>
            <person name="Bayles D.O."/>
            <person name="Looft T."/>
            <person name="Levine U.Y."/>
            <person name="Allen H.K."/>
        </authorList>
    </citation>
    <scope>NUCLEOTIDE SEQUENCE [LARGE SCALE GENOMIC DNA]</scope>
    <source>
        <strain evidence="11 12">35-6-1</strain>
    </source>
</reference>
<dbReference type="Pfam" id="PF00271">
    <property type="entry name" value="Helicase_C"/>
    <property type="match status" value="1"/>
</dbReference>
<dbReference type="InterPro" id="IPR001650">
    <property type="entry name" value="Helicase_C-like"/>
</dbReference>
<keyword evidence="2" id="KW-0378">Hydrolase</keyword>
<dbReference type="CDD" id="cd12252">
    <property type="entry name" value="RRM_DbpA"/>
    <property type="match status" value="1"/>
</dbReference>
<dbReference type="GO" id="GO:0003724">
    <property type="term" value="F:RNA helicase activity"/>
    <property type="evidence" value="ECO:0007669"/>
    <property type="project" value="InterPro"/>
</dbReference>
<evidence type="ECO:0000256" key="4">
    <source>
        <dbReference type="ARBA" id="ARBA00022840"/>
    </source>
</evidence>
<organism evidence="11 12">
    <name type="scientific">Peptoniphilus porci</name>
    <dbReference type="NCBI Taxonomy" id="2652280"/>
    <lineage>
        <taxon>Bacteria</taxon>
        <taxon>Bacillati</taxon>
        <taxon>Bacillota</taxon>
        <taxon>Tissierellia</taxon>
        <taxon>Tissierellales</taxon>
        <taxon>Peptoniphilaceae</taxon>
        <taxon>Peptoniphilus</taxon>
    </lineage>
</organism>
<keyword evidence="1" id="KW-0547">Nucleotide-binding</keyword>
<comment type="caution">
    <text evidence="11">The sequence shown here is derived from an EMBL/GenBank/DDBJ whole genome shotgun (WGS) entry which is preliminary data.</text>
</comment>
<feature type="compositionally biased region" description="Basic and acidic residues" evidence="7">
    <location>
        <begin position="448"/>
        <end position="466"/>
    </location>
</feature>
<feature type="domain" description="Helicase ATP-binding" evidence="8">
    <location>
        <begin position="32"/>
        <end position="204"/>
    </location>
</feature>
<dbReference type="Pfam" id="PF00270">
    <property type="entry name" value="DEAD"/>
    <property type="match status" value="1"/>
</dbReference>
<feature type="region of interest" description="Disordered" evidence="7">
    <location>
        <begin position="448"/>
        <end position="468"/>
    </location>
</feature>
<gene>
    <name evidence="11" type="ORF">BIV18_03055</name>
</gene>
<dbReference type="STRING" id="1465756.BIV18_03055"/>
<proteinExistence type="inferred from homology"/>
<evidence type="ECO:0000256" key="6">
    <source>
        <dbReference type="PROSITE-ProRule" id="PRU00552"/>
    </source>
</evidence>
<evidence type="ECO:0000259" key="10">
    <source>
        <dbReference type="PROSITE" id="PS51195"/>
    </source>
</evidence>
<feature type="domain" description="DEAD-box RNA helicase Q" evidence="10">
    <location>
        <begin position="1"/>
        <end position="29"/>
    </location>
</feature>
<dbReference type="PROSITE" id="PS51194">
    <property type="entry name" value="HELICASE_CTER"/>
    <property type="match status" value="1"/>
</dbReference>
<comment type="similarity">
    <text evidence="5">Belongs to the DEAD box helicase family.</text>
</comment>
<evidence type="ECO:0000256" key="2">
    <source>
        <dbReference type="ARBA" id="ARBA00022801"/>
    </source>
</evidence>
<dbReference type="InterPro" id="IPR014001">
    <property type="entry name" value="Helicase_ATP-bd"/>
</dbReference>
<dbReference type="InterPro" id="IPR027417">
    <property type="entry name" value="P-loop_NTPase"/>
</dbReference>
<dbReference type="InterPro" id="IPR014014">
    <property type="entry name" value="RNA_helicase_DEAD_Q_motif"/>
</dbReference>
<dbReference type="AlphaFoldDB" id="A0A1U7LYW1"/>
<dbReference type="PROSITE" id="PS51195">
    <property type="entry name" value="Q_MOTIF"/>
    <property type="match status" value="1"/>
</dbReference>
<accession>A0A1U7LYW1</accession>
<keyword evidence="4" id="KW-0067">ATP-binding</keyword>
<evidence type="ECO:0000256" key="7">
    <source>
        <dbReference type="SAM" id="MobiDB-lite"/>
    </source>
</evidence>
<evidence type="ECO:0000313" key="12">
    <source>
        <dbReference type="Proteomes" id="UP000187166"/>
    </source>
</evidence>
<dbReference type="SMART" id="SM00487">
    <property type="entry name" value="DEXDc"/>
    <property type="match status" value="1"/>
</dbReference>
<protein>
    <submittedName>
        <fullName evidence="11">ATP-dependent RNA helicase</fullName>
    </submittedName>
</protein>
<evidence type="ECO:0000256" key="5">
    <source>
        <dbReference type="ARBA" id="ARBA00038437"/>
    </source>
</evidence>
<evidence type="ECO:0000313" key="11">
    <source>
        <dbReference type="EMBL" id="OLR64583.1"/>
    </source>
</evidence>
<dbReference type="SUPFAM" id="SSF52540">
    <property type="entry name" value="P-loop containing nucleoside triphosphate hydrolases"/>
    <property type="match status" value="1"/>
</dbReference>
<dbReference type="Pfam" id="PF03880">
    <property type="entry name" value="DbpA"/>
    <property type="match status" value="1"/>
</dbReference>
<evidence type="ECO:0000259" key="8">
    <source>
        <dbReference type="PROSITE" id="PS51192"/>
    </source>
</evidence>
<keyword evidence="12" id="KW-1185">Reference proteome</keyword>
<dbReference type="GO" id="GO:0005829">
    <property type="term" value="C:cytosol"/>
    <property type="evidence" value="ECO:0007669"/>
    <property type="project" value="TreeGrafter"/>
</dbReference>
<dbReference type="PANTHER" id="PTHR47959:SF1">
    <property type="entry name" value="ATP-DEPENDENT RNA HELICASE DBPA"/>
    <property type="match status" value="1"/>
</dbReference>
<evidence type="ECO:0000259" key="9">
    <source>
        <dbReference type="PROSITE" id="PS51194"/>
    </source>
</evidence>